<name>A0A813F0R7_POLGL</name>
<reference evidence="1" key="1">
    <citation type="submission" date="2021-02" db="EMBL/GenBank/DDBJ databases">
        <authorList>
            <person name="Dougan E. K."/>
            <person name="Rhodes N."/>
            <person name="Thang M."/>
            <person name="Chan C."/>
        </authorList>
    </citation>
    <scope>NUCLEOTIDE SEQUENCE</scope>
</reference>
<evidence type="ECO:0000313" key="1">
    <source>
        <dbReference type="EMBL" id="CAE8607818.1"/>
    </source>
</evidence>
<organism evidence="1 2">
    <name type="scientific">Polarella glacialis</name>
    <name type="common">Dinoflagellate</name>
    <dbReference type="NCBI Taxonomy" id="89957"/>
    <lineage>
        <taxon>Eukaryota</taxon>
        <taxon>Sar</taxon>
        <taxon>Alveolata</taxon>
        <taxon>Dinophyceae</taxon>
        <taxon>Suessiales</taxon>
        <taxon>Suessiaceae</taxon>
        <taxon>Polarella</taxon>
    </lineage>
</organism>
<sequence length="240" mass="25040">MALFGDPVRRLPRIRRLVLPVAVYALLASSVACYWSRSSARDVSFTSPRATPFRATRSSRGRLRSGLIALSAEGQGPSDDEVLAEARAAAEEARRKLAFTKAGDLDADSSAAAAPPSSSAEPSDVLLGVDSQDTRDAAQALLSSPALRRAADVVQQLGAGPGGEAAVAALAERACTVLELDDDGDWSALVGDEKSWELAGLSGPAAKEALRGAAELCTLGRDVLVEEVKVRTRDSSRILG</sequence>
<accession>A0A813F0R7</accession>
<feature type="non-terminal residue" evidence="1">
    <location>
        <position position="1"/>
    </location>
</feature>
<keyword evidence="2" id="KW-1185">Reference proteome</keyword>
<dbReference type="Proteomes" id="UP000654075">
    <property type="component" value="Unassembled WGS sequence"/>
</dbReference>
<dbReference type="AlphaFoldDB" id="A0A813F0R7"/>
<dbReference type="EMBL" id="CAJNNV010022126">
    <property type="protein sequence ID" value="CAE8607818.1"/>
    <property type="molecule type" value="Genomic_DNA"/>
</dbReference>
<gene>
    <name evidence="1" type="ORF">PGLA1383_LOCUS25724</name>
</gene>
<proteinExistence type="predicted"/>
<protein>
    <submittedName>
        <fullName evidence="1">Uncharacterized protein</fullName>
    </submittedName>
</protein>
<evidence type="ECO:0000313" key="2">
    <source>
        <dbReference type="Proteomes" id="UP000654075"/>
    </source>
</evidence>
<comment type="caution">
    <text evidence="1">The sequence shown here is derived from an EMBL/GenBank/DDBJ whole genome shotgun (WGS) entry which is preliminary data.</text>
</comment>